<keyword evidence="2" id="KW-1185">Reference proteome</keyword>
<proteinExistence type="predicted"/>
<evidence type="ECO:0000313" key="2">
    <source>
        <dbReference type="Proteomes" id="UP000479190"/>
    </source>
</evidence>
<organism evidence="1 2">
    <name type="scientific">Trichogramma brassicae</name>
    <dbReference type="NCBI Taxonomy" id="86971"/>
    <lineage>
        <taxon>Eukaryota</taxon>
        <taxon>Metazoa</taxon>
        <taxon>Ecdysozoa</taxon>
        <taxon>Arthropoda</taxon>
        <taxon>Hexapoda</taxon>
        <taxon>Insecta</taxon>
        <taxon>Pterygota</taxon>
        <taxon>Neoptera</taxon>
        <taxon>Endopterygota</taxon>
        <taxon>Hymenoptera</taxon>
        <taxon>Apocrita</taxon>
        <taxon>Proctotrupomorpha</taxon>
        <taxon>Chalcidoidea</taxon>
        <taxon>Trichogrammatidae</taxon>
        <taxon>Trichogramma</taxon>
    </lineage>
</organism>
<gene>
    <name evidence="1" type="ORF">TBRA_LOCUS15962</name>
</gene>
<sequence>MLRRSEISRDCTSTRNAQRLPTQALILNRGSENERDAREIRYARDEFSFGPTSQRIHGHGLRSYFGSQRSALRSPKRQERLQVRRNELILMTRPGVLRTRSSI</sequence>
<evidence type="ECO:0000313" key="1">
    <source>
        <dbReference type="EMBL" id="CAB0044374.1"/>
    </source>
</evidence>
<accession>A0A6H5J2Y6</accession>
<protein>
    <submittedName>
        <fullName evidence="1">Uncharacterized protein</fullName>
    </submittedName>
</protein>
<name>A0A6H5J2Y6_9HYME</name>
<dbReference type="AlphaFoldDB" id="A0A6H5J2Y6"/>
<reference evidence="1 2" key="1">
    <citation type="submission" date="2020-02" db="EMBL/GenBank/DDBJ databases">
        <authorList>
            <person name="Ferguson B K."/>
        </authorList>
    </citation>
    <scope>NUCLEOTIDE SEQUENCE [LARGE SCALE GENOMIC DNA]</scope>
</reference>
<dbReference type="EMBL" id="CADCXV010001436">
    <property type="protein sequence ID" value="CAB0044374.1"/>
    <property type="molecule type" value="Genomic_DNA"/>
</dbReference>
<dbReference type="Proteomes" id="UP000479190">
    <property type="component" value="Unassembled WGS sequence"/>
</dbReference>